<sequence length="35" mass="4011">MWHQPCYSGINGQSPVNVISEDVVDFRFTLDNLKT</sequence>
<organism evidence="1 2">
    <name type="scientific">Bathymodiolus azoricus thioautotrophic gill symbiont</name>
    <dbReference type="NCBI Taxonomy" id="235205"/>
    <lineage>
        <taxon>Bacteria</taxon>
        <taxon>Pseudomonadati</taxon>
        <taxon>Pseudomonadota</taxon>
        <taxon>Gammaproteobacteria</taxon>
        <taxon>sulfur-oxidizing symbionts</taxon>
    </lineage>
</organism>
<protein>
    <submittedName>
        <fullName evidence="1">Uncharacterized protein</fullName>
    </submittedName>
</protein>
<dbReference type="Proteomes" id="UP000198988">
    <property type="component" value="Unassembled WGS sequence"/>
</dbReference>
<gene>
    <name evidence="1" type="ORF">BAZSYMA_ACONTIG22223_1</name>
</gene>
<evidence type="ECO:0000313" key="1">
    <source>
        <dbReference type="EMBL" id="SEH86725.1"/>
    </source>
</evidence>
<proteinExistence type="predicted"/>
<dbReference type="EMBL" id="CDSC02000274">
    <property type="protein sequence ID" value="SEH86725.1"/>
    <property type="molecule type" value="Genomic_DNA"/>
</dbReference>
<name>A0A1H6LKA8_9GAMM</name>
<reference evidence="2" key="1">
    <citation type="submission" date="2016-06" db="EMBL/GenBank/DDBJ databases">
        <authorList>
            <person name="Petersen J."/>
            <person name="Sayavedra L."/>
        </authorList>
    </citation>
    <scope>NUCLEOTIDE SEQUENCE [LARGE SCALE GENOMIC DNA]</scope>
    <source>
        <strain evidence="2">BazSymA</strain>
    </source>
</reference>
<dbReference type="AlphaFoldDB" id="A0A1H6LKA8"/>
<accession>A0A1H6LKA8</accession>
<evidence type="ECO:0000313" key="2">
    <source>
        <dbReference type="Proteomes" id="UP000198988"/>
    </source>
</evidence>